<reference evidence="2" key="1">
    <citation type="submission" date="2022-10" db="EMBL/GenBank/DDBJ databases">
        <authorList>
            <person name="Chen Y."/>
            <person name="Dougan E. K."/>
            <person name="Chan C."/>
            <person name="Rhodes N."/>
            <person name="Thang M."/>
        </authorList>
    </citation>
    <scope>NUCLEOTIDE SEQUENCE</scope>
</reference>
<comment type="caution">
    <text evidence="2">The sequence shown here is derived from an EMBL/GenBank/DDBJ whole genome shotgun (WGS) entry which is preliminary data.</text>
</comment>
<sequence>MHHLVLLQDNECTSCHPSHQETGAMKAWSADPKVISKDHGKQIKGRGAAGATAAGTEGFGLVGGGSASRCFASPGCGKEQQEQLPLPQLPSGRPPAVAPGAAMREKRLAQAVGKKHHPRAKIMKRVQKVDPSITKGTPATSVHLIFQDHWNKLQVSLGATAATKSSAVESQVLVLMVGKVPLRPTRFLPRNFLIFS</sequence>
<dbReference type="AlphaFoldDB" id="A0A9P1CR90"/>
<dbReference type="EMBL" id="CAMXCT020002146">
    <property type="protein sequence ID" value="CAL1149391.1"/>
    <property type="molecule type" value="Genomic_DNA"/>
</dbReference>
<evidence type="ECO:0000256" key="1">
    <source>
        <dbReference type="SAM" id="MobiDB-lite"/>
    </source>
</evidence>
<feature type="region of interest" description="Disordered" evidence="1">
    <location>
        <begin position="73"/>
        <end position="98"/>
    </location>
</feature>
<evidence type="ECO:0000313" key="3">
    <source>
        <dbReference type="EMBL" id="CAL4783328.1"/>
    </source>
</evidence>
<keyword evidence="4" id="KW-1185">Reference proteome</keyword>
<dbReference type="EMBL" id="CAMXCT010002146">
    <property type="protein sequence ID" value="CAI3996016.1"/>
    <property type="molecule type" value="Genomic_DNA"/>
</dbReference>
<proteinExistence type="predicted"/>
<gene>
    <name evidence="2" type="ORF">C1SCF055_LOCUS22530</name>
</gene>
<name>A0A9P1CR90_9DINO</name>
<reference evidence="3 4" key="2">
    <citation type="submission" date="2024-05" db="EMBL/GenBank/DDBJ databases">
        <authorList>
            <person name="Chen Y."/>
            <person name="Shah S."/>
            <person name="Dougan E. K."/>
            <person name="Thang M."/>
            <person name="Chan C."/>
        </authorList>
    </citation>
    <scope>NUCLEOTIDE SEQUENCE [LARGE SCALE GENOMIC DNA]</scope>
</reference>
<accession>A0A9P1CR90</accession>
<dbReference type="Proteomes" id="UP001152797">
    <property type="component" value="Unassembled WGS sequence"/>
</dbReference>
<evidence type="ECO:0000313" key="4">
    <source>
        <dbReference type="Proteomes" id="UP001152797"/>
    </source>
</evidence>
<dbReference type="EMBL" id="CAMXCT030002146">
    <property type="protein sequence ID" value="CAL4783328.1"/>
    <property type="molecule type" value="Genomic_DNA"/>
</dbReference>
<organism evidence="2">
    <name type="scientific">Cladocopium goreaui</name>
    <dbReference type="NCBI Taxonomy" id="2562237"/>
    <lineage>
        <taxon>Eukaryota</taxon>
        <taxon>Sar</taxon>
        <taxon>Alveolata</taxon>
        <taxon>Dinophyceae</taxon>
        <taxon>Suessiales</taxon>
        <taxon>Symbiodiniaceae</taxon>
        <taxon>Cladocopium</taxon>
    </lineage>
</organism>
<protein>
    <submittedName>
        <fullName evidence="2">Uncharacterized protein</fullName>
    </submittedName>
</protein>
<evidence type="ECO:0000313" key="2">
    <source>
        <dbReference type="EMBL" id="CAI3996016.1"/>
    </source>
</evidence>